<feature type="transmembrane region" description="Helical" evidence="1">
    <location>
        <begin position="265"/>
        <end position="282"/>
    </location>
</feature>
<protein>
    <submittedName>
        <fullName evidence="3">Acyltransferase</fullName>
    </submittedName>
</protein>
<feature type="transmembrane region" description="Helical" evidence="1">
    <location>
        <begin position="294"/>
        <end position="312"/>
    </location>
</feature>
<dbReference type="PANTHER" id="PTHR23028:SF53">
    <property type="entry name" value="ACYL_TRANSF_3 DOMAIN-CONTAINING PROTEIN"/>
    <property type="match status" value="1"/>
</dbReference>
<keyword evidence="3" id="KW-0012">Acyltransferase</keyword>
<feature type="transmembrane region" description="Helical" evidence="1">
    <location>
        <begin position="208"/>
        <end position="227"/>
    </location>
</feature>
<dbReference type="Proteomes" id="UP001442494">
    <property type="component" value="Unassembled WGS sequence"/>
</dbReference>
<keyword evidence="1" id="KW-0472">Membrane</keyword>
<dbReference type="InterPro" id="IPR002656">
    <property type="entry name" value="Acyl_transf_3_dom"/>
</dbReference>
<feature type="transmembrane region" description="Helical" evidence="1">
    <location>
        <begin position="147"/>
        <end position="167"/>
    </location>
</feature>
<organism evidence="3 4">
    <name type="scientific">Funiculus sociatus GB2-A5</name>
    <dbReference type="NCBI Taxonomy" id="2933946"/>
    <lineage>
        <taxon>Bacteria</taxon>
        <taxon>Bacillati</taxon>
        <taxon>Cyanobacteriota</taxon>
        <taxon>Cyanophyceae</taxon>
        <taxon>Coleofasciculales</taxon>
        <taxon>Coleofasciculaceae</taxon>
        <taxon>Funiculus</taxon>
    </lineage>
</organism>
<feature type="transmembrane region" description="Helical" evidence="1">
    <location>
        <begin position="332"/>
        <end position="356"/>
    </location>
</feature>
<dbReference type="PANTHER" id="PTHR23028">
    <property type="entry name" value="ACETYLTRANSFERASE"/>
    <property type="match status" value="1"/>
</dbReference>
<keyword evidence="3" id="KW-0808">Transferase</keyword>
<comment type="caution">
    <text evidence="3">The sequence shown here is derived from an EMBL/GenBank/DDBJ whole genome shotgun (WGS) entry which is preliminary data.</text>
</comment>
<feature type="domain" description="Acyltransferase 3" evidence="2">
    <location>
        <begin position="12"/>
        <end position="351"/>
    </location>
</feature>
<dbReference type="EMBL" id="JAMPKK010000034">
    <property type="protein sequence ID" value="MEP0865913.1"/>
    <property type="molecule type" value="Genomic_DNA"/>
</dbReference>
<reference evidence="3 4" key="1">
    <citation type="submission" date="2022-04" db="EMBL/GenBank/DDBJ databases">
        <title>Positive selection, recombination, and allopatry shape intraspecific diversity of widespread and dominant cyanobacteria.</title>
        <authorList>
            <person name="Wei J."/>
            <person name="Shu W."/>
            <person name="Hu C."/>
        </authorList>
    </citation>
    <scope>NUCLEOTIDE SEQUENCE [LARGE SCALE GENOMIC DNA]</scope>
    <source>
        <strain evidence="3 4">GB2-A5</strain>
    </source>
</reference>
<evidence type="ECO:0000256" key="1">
    <source>
        <dbReference type="SAM" id="Phobius"/>
    </source>
</evidence>
<feature type="transmembrane region" description="Helical" evidence="1">
    <location>
        <begin position="96"/>
        <end position="116"/>
    </location>
</feature>
<evidence type="ECO:0000313" key="3">
    <source>
        <dbReference type="EMBL" id="MEP0865913.1"/>
    </source>
</evidence>
<dbReference type="RefSeq" id="WP_190418185.1">
    <property type="nucleotide sequence ID" value="NZ_JAMPKK010000034.1"/>
</dbReference>
<evidence type="ECO:0000259" key="2">
    <source>
        <dbReference type="Pfam" id="PF01757"/>
    </source>
</evidence>
<dbReference type="GO" id="GO:0016746">
    <property type="term" value="F:acyltransferase activity"/>
    <property type="evidence" value="ECO:0007669"/>
    <property type="project" value="UniProtKB-KW"/>
</dbReference>
<keyword evidence="1" id="KW-1133">Transmembrane helix</keyword>
<keyword evidence="1" id="KW-0812">Transmembrane</keyword>
<feature type="transmembrane region" description="Helical" evidence="1">
    <location>
        <begin position="51"/>
        <end position="75"/>
    </location>
</feature>
<feature type="transmembrane region" description="Helical" evidence="1">
    <location>
        <begin position="12"/>
        <end position="31"/>
    </location>
</feature>
<accession>A0ABV0JRA0</accession>
<dbReference type="Pfam" id="PF01757">
    <property type="entry name" value="Acyl_transf_3"/>
    <property type="match status" value="1"/>
</dbReference>
<proteinExistence type="predicted"/>
<evidence type="ECO:0000313" key="4">
    <source>
        <dbReference type="Proteomes" id="UP001442494"/>
    </source>
</evidence>
<feature type="transmembrane region" description="Helical" evidence="1">
    <location>
        <begin position="234"/>
        <end position="253"/>
    </location>
</feature>
<sequence>MLDNKQRKERLNWVDQTKGLAILGIVLFHFFQNYPERLNLVSLLDRNGAKVGFAAVDIFFVMAGFNTSYVLAFITKKSNLDWISPNWKSWLHKRMLRLYPTYILAVVVSLVLYALFGKIRLSSGIDTALIFMGIAGYQKFKLVNPGFWFFFVILQAYLLTPLIFYVCKNKPTSILSLGIILGILNKIACWAVAPNSQLYGFILQNNFIGSYIAELCLGIYWGFAYVIRGSFRKIDVIVSTGIFIVGLLGYLGLDKAGIDIVHMRGFDMVFTPFLFLVCYLIFDKLTNFNWMNSGLVFLTLMGLYSYQIYLIHQPMYFVLLPFLASHIAFNPYLKILMSMIITALVLIAYVVLFTYVEKLLIKKVGQLASKQI</sequence>
<dbReference type="InterPro" id="IPR050879">
    <property type="entry name" value="Acyltransferase_3"/>
</dbReference>
<name>A0ABV0JRA0_9CYAN</name>
<feature type="transmembrane region" description="Helical" evidence="1">
    <location>
        <begin position="174"/>
        <end position="193"/>
    </location>
</feature>
<gene>
    <name evidence="3" type="ORF">NDI37_15710</name>
</gene>
<keyword evidence="4" id="KW-1185">Reference proteome</keyword>